<sequence>MATPSSPPAPSTAGTYAGRNLPTQPNPSSPDQLLPARVLFLSGPDKPAPEVDTFSDLFKAAFEKQGARAQMFIAAGSNDFIKFIEASNSEKKVFNLILIDLDTRKEESDMSVVNVAKLLRLLNVAAPILGFSSDDEVKNTQVSKYGDFSQSAFNSIFPKPLTAEKADSIVQYYCTNAKSMNSEAVEMYDSSNGAGLRSILATVVKTTSQSEVGSGETSVGTTPDTVGGLSPVVTTTSAINTSTSKGIEPAGVKGQASQETTVPSVKEGEPLSAQVEAPLFDKKILIVEDSPSTVKLYKKIYSFALSRFNLQVQIDVASDGDEAVRLVQAGNKYLLITMDMEMQRVGGIDAAKLLRMLKVPSRIVACSGHSIDELMNDPFRGDIILSTIDKFVQKPLTRDIVMELVTQFVLPHFIHIPIHGAVSAISTYFPKIKADEEGADDNDATSTPATGTPTPTSEEEGAAGLGGSGMAVTGLRGQGATVERDRVGSPPYNQQSSSYKAASNIPECVIRGLISYISMVRGQQQAV</sequence>
<dbReference type="PANTHER" id="PTHR43228:SF1">
    <property type="entry name" value="TWO-COMPONENT RESPONSE REGULATOR ARR22"/>
    <property type="match status" value="1"/>
</dbReference>
<dbReference type="SUPFAM" id="SSF52172">
    <property type="entry name" value="CheY-like"/>
    <property type="match status" value="1"/>
</dbReference>
<dbReference type="InterPro" id="IPR001789">
    <property type="entry name" value="Sig_transdc_resp-reg_receiver"/>
</dbReference>
<feature type="compositionally biased region" description="Low complexity" evidence="2">
    <location>
        <begin position="444"/>
        <end position="456"/>
    </location>
</feature>
<organism evidence="4 5">
    <name type="scientific">Triparma strigata</name>
    <dbReference type="NCBI Taxonomy" id="1606541"/>
    <lineage>
        <taxon>Eukaryota</taxon>
        <taxon>Sar</taxon>
        <taxon>Stramenopiles</taxon>
        <taxon>Ochrophyta</taxon>
        <taxon>Bolidophyceae</taxon>
        <taxon>Parmales</taxon>
        <taxon>Triparmaceae</taxon>
        <taxon>Triparma</taxon>
    </lineage>
</organism>
<dbReference type="InterPro" id="IPR052048">
    <property type="entry name" value="ST_Response_Regulator"/>
</dbReference>
<evidence type="ECO:0000256" key="1">
    <source>
        <dbReference type="PROSITE-ProRule" id="PRU00169"/>
    </source>
</evidence>
<dbReference type="OrthoDB" id="21225at2759"/>
<feature type="region of interest" description="Disordered" evidence="2">
    <location>
        <begin position="437"/>
        <end position="498"/>
    </location>
</feature>
<evidence type="ECO:0000256" key="2">
    <source>
        <dbReference type="SAM" id="MobiDB-lite"/>
    </source>
</evidence>
<feature type="domain" description="Response regulatory" evidence="3">
    <location>
        <begin position="283"/>
        <end position="409"/>
    </location>
</feature>
<evidence type="ECO:0000313" key="4">
    <source>
        <dbReference type="EMBL" id="GMH82515.1"/>
    </source>
</evidence>
<comment type="caution">
    <text evidence="4">The sequence shown here is derived from an EMBL/GenBank/DDBJ whole genome shotgun (WGS) entry which is preliminary data.</text>
</comment>
<dbReference type="PANTHER" id="PTHR43228">
    <property type="entry name" value="TWO-COMPONENT RESPONSE REGULATOR"/>
    <property type="match status" value="1"/>
</dbReference>
<evidence type="ECO:0000259" key="3">
    <source>
        <dbReference type="PROSITE" id="PS50110"/>
    </source>
</evidence>
<dbReference type="AlphaFoldDB" id="A0A9W7B6T2"/>
<dbReference type="GO" id="GO:0000160">
    <property type="term" value="P:phosphorelay signal transduction system"/>
    <property type="evidence" value="ECO:0007669"/>
    <property type="project" value="InterPro"/>
</dbReference>
<protein>
    <recommendedName>
        <fullName evidence="3">Response regulatory domain-containing protein</fullName>
    </recommendedName>
</protein>
<dbReference type="Proteomes" id="UP001165085">
    <property type="component" value="Unassembled WGS sequence"/>
</dbReference>
<reference evidence="5" key="1">
    <citation type="journal article" date="2023" name="Commun. Biol.">
        <title>Genome analysis of Parmales, the sister group of diatoms, reveals the evolutionary specialization of diatoms from phago-mixotrophs to photoautotrophs.</title>
        <authorList>
            <person name="Ban H."/>
            <person name="Sato S."/>
            <person name="Yoshikawa S."/>
            <person name="Yamada K."/>
            <person name="Nakamura Y."/>
            <person name="Ichinomiya M."/>
            <person name="Sato N."/>
            <person name="Blanc-Mathieu R."/>
            <person name="Endo H."/>
            <person name="Kuwata A."/>
            <person name="Ogata H."/>
        </authorList>
    </citation>
    <scope>NUCLEOTIDE SEQUENCE [LARGE SCALE GENOMIC DNA]</scope>
    <source>
        <strain evidence="5">NIES 3701</strain>
    </source>
</reference>
<dbReference type="Pfam" id="PF00072">
    <property type="entry name" value="Response_reg"/>
    <property type="match status" value="1"/>
</dbReference>
<proteinExistence type="predicted"/>
<feature type="region of interest" description="Disordered" evidence="2">
    <location>
        <begin position="243"/>
        <end position="267"/>
    </location>
</feature>
<dbReference type="CDD" id="cd17546">
    <property type="entry name" value="REC_hyHK_CKI1_RcsC-like"/>
    <property type="match status" value="1"/>
</dbReference>
<feature type="compositionally biased region" description="Pro residues" evidence="2">
    <location>
        <begin position="1"/>
        <end position="10"/>
    </location>
</feature>
<gene>
    <name evidence="4" type="ORF">TrST_g11063</name>
</gene>
<evidence type="ECO:0000313" key="5">
    <source>
        <dbReference type="Proteomes" id="UP001165085"/>
    </source>
</evidence>
<feature type="modified residue" description="4-aspartylphosphate" evidence="1">
    <location>
        <position position="339"/>
    </location>
</feature>
<dbReference type="InterPro" id="IPR011006">
    <property type="entry name" value="CheY-like_superfamily"/>
</dbReference>
<dbReference type="SMART" id="SM00448">
    <property type="entry name" value="REC"/>
    <property type="match status" value="1"/>
</dbReference>
<accession>A0A9W7B6T2</accession>
<name>A0A9W7B6T2_9STRA</name>
<dbReference type="EMBL" id="BRXY01000269">
    <property type="protein sequence ID" value="GMH82515.1"/>
    <property type="molecule type" value="Genomic_DNA"/>
</dbReference>
<dbReference type="Gene3D" id="3.40.50.2300">
    <property type="match status" value="1"/>
</dbReference>
<keyword evidence="5" id="KW-1185">Reference proteome</keyword>
<feature type="region of interest" description="Disordered" evidence="2">
    <location>
        <begin position="1"/>
        <end position="33"/>
    </location>
</feature>
<keyword evidence="1" id="KW-0597">Phosphoprotein</keyword>
<dbReference type="PROSITE" id="PS50110">
    <property type="entry name" value="RESPONSE_REGULATORY"/>
    <property type="match status" value="1"/>
</dbReference>